<proteinExistence type="predicted"/>
<sequence>MPKKLKIHEPILNTVENLADEIIFKSATTFLEDLTKSIPVASIILNLTTAYSNYQTSKNQKQLLSFISQLQSADPEFIEKFFQDKSNTELGYEILGILDQTYLEKQAKMIGRTILLFKDDIISKLEFDRYTYIITRLNNHIFHLINELYNIEMNRDTPNFEFDIENPNMEFVNFGFLEEVPSPLYPGSTQITKFKRTPNFYYFYEKIFID</sequence>
<dbReference type="RefSeq" id="WP_087553955.1">
    <property type="nucleotide sequence ID" value="NZ_CP033133.1"/>
</dbReference>
<evidence type="ECO:0000313" key="2">
    <source>
        <dbReference type="Proteomes" id="UP000279962"/>
    </source>
</evidence>
<protein>
    <recommendedName>
        <fullName evidence="3">DUF4393 domain-containing protein</fullName>
    </recommendedName>
</protein>
<evidence type="ECO:0000313" key="1">
    <source>
        <dbReference type="EMBL" id="AYO54806.1"/>
    </source>
</evidence>
<dbReference type="EMBL" id="CP033133">
    <property type="protein sequence ID" value="AYO54806.1"/>
    <property type="molecule type" value="Genomic_DNA"/>
</dbReference>
<reference evidence="1 2" key="1">
    <citation type="submission" date="2018-10" db="EMBL/GenBank/DDBJ databases">
        <title>The complete genome of Acinetobacter wuhouensis strain WCHAW010062.</title>
        <authorList>
            <person name="Hu Y."/>
            <person name="Long H."/>
            <person name="Feng Y."/>
            <person name="Zong Z."/>
        </authorList>
    </citation>
    <scope>NUCLEOTIDE SEQUENCE [LARGE SCALE GENOMIC DNA]</scope>
    <source>
        <strain evidence="1 2">WCHAW010062</strain>
    </source>
</reference>
<name>A0A3G2T5C9_9GAMM</name>
<gene>
    <name evidence="1" type="ORF">CDG68_14605</name>
</gene>
<organism evidence="1 2">
    <name type="scientific">Acinetobacter wuhouensis</name>
    <dbReference type="NCBI Taxonomy" id="1879050"/>
    <lineage>
        <taxon>Bacteria</taxon>
        <taxon>Pseudomonadati</taxon>
        <taxon>Pseudomonadota</taxon>
        <taxon>Gammaproteobacteria</taxon>
        <taxon>Moraxellales</taxon>
        <taxon>Moraxellaceae</taxon>
        <taxon>Acinetobacter</taxon>
    </lineage>
</organism>
<dbReference type="Proteomes" id="UP000279962">
    <property type="component" value="Chromosome"/>
</dbReference>
<evidence type="ECO:0008006" key="3">
    <source>
        <dbReference type="Google" id="ProtNLM"/>
    </source>
</evidence>
<dbReference type="AlphaFoldDB" id="A0A3G2T5C9"/>
<accession>A0A3G2T5C9</accession>